<dbReference type="InterPro" id="IPR036390">
    <property type="entry name" value="WH_DNA-bd_sf"/>
</dbReference>
<evidence type="ECO:0000313" key="3">
    <source>
        <dbReference type="Proteomes" id="UP000198891"/>
    </source>
</evidence>
<dbReference type="Proteomes" id="UP000198891">
    <property type="component" value="Unassembled WGS sequence"/>
</dbReference>
<sequence>MVPMVDDTPWLAPDEADAWIQMLAVVEFLPTVIDQQLKRDSGVGRFDYSILAMLSTAENRTLTMLDLSVVTFGSLSRLSHTVSRLCERGLVERERIGGNRYISLTDAGWKLLVAAAPGHVVEVRRQVFDHITPEDARELARILRPVADHLRSSAPRS</sequence>
<protein>
    <submittedName>
        <fullName evidence="2">DNA-binding transcriptional regulator, MarR family</fullName>
    </submittedName>
</protein>
<organism evidence="2 3">
    <name type="scientific">Herbiconiux ginsengi</name>
    <dbReference type="NCBI Taxonomy" id="381665"/>
    <lineage>
        <taxon>Bacteria</taxon>
        <taxon>Bacillati</taxon>
        <taxon>Actinomycetota</taxon>
        <taxon>Actinomycetes</taxon>
        <taxon>Micrococcales</taxon>
        <taxon>Microbacteriaceae</taxon>
        <taxon>Herbiconiux</taxon>
    </lineage>
</organism>
<dbReference type="InterPro" id="IPR036388">
    <property type="entry name" value="WH-like_DNA-bd_sf"/>
</dbReference>
<keyword evidence="2" id="KW-0238">DNA-binding</keyword>
<evidence type="ECO:0000313" key="2">
    <source>
        <dbReference type="EMBL" id="SDZ43208.1"/>
    </source>
</evidence>
<proteinExistence type="predicted"/>
<dbReference type="GO" id="GO:0003677">
    <property type="term" value="F:DNA binding"/>
    <property type="evidence" value="ECO:0007669"/>
    <property type="project" value="UniProtKB-KW"/>
</dbReference>
<dbReference type="EMBL" id="FNPZ01000004">
    <property type="protein sequence ID" value="SDZ43208.1"/>
    <property type="molecule type" value="Genomic_DNA"/>
</dbReference>
<dbReference type="PANTHER" id="PTHR33164:SF99">
    <property type="entry name" value="MARR FAMILY REGULATORY PROTEIN"/>
    <property type="match status" value="1"/>
</dbReference>
<dbReference type="AlphaFoldDB" id="A0A1H3SZZ8"/>
<dbReference type="SUPFAM" id="SSF46785">
    <property type="entry name" value="Winged helix' DNA-binding domain"/>
    <property type="match status" value="1"/>
</dbReference>
<gene>
    <name evidence="2" type="ORF">SAMN05216554_3840</name>
</gene>
<dbReference type="SMART" id="SM00347">
    <property type="entry name" value="HTH_MARR"/>
    <property type="match status" value="1"/>
</dbReference>
<dbReference type="GO" id="GO:0003700">
    <property type="term" value="F:DNA-binding transcription factor activity"/>
    <property type="evidence" value="ECO:0007669"/>
    <property type="project" value="InterPro"/>
</dbReference>
<dbReference type="InterPro" id="IPR000835">
    <property type="entry name" value="HTH_MarR-typ"/>
</dbReference>
<dbReference type="PANTHER" id="PTHR33164">
    <property type="entry name" value="TRANSCRIPTIONAL REGULATOR, MARR FAMILY"/>
    <property type="match status" value="1"/>
</dbReference>
<name>A0A1H3SZZ8_9MICO</name>
<dbReference type="GO" id="GO:0006950">
    <property type="term" value="P:response to stress"/>
    <property type="evidence" value="ECO:0007669"/>
    <property type="project" value="TreeGrafter"/>
</dbReference>
<dbReference type="STRING" id="381665.SAMN05216554_3840"/>
<evidence type="ECO:0000259" key="1">
    <source>
        <dbReference type="SMART" id="SM00347"/>
    </source>
</evidence>
<keyword evidence="3" id="KW-1185">Reference proteome</keyword>
<reference evidence="2 3" key="1">
    <citation type="submission" date="2016-10" db="EMBL/GenBank/DDBJ databases">
        <authorList>
            <person name="de Groot N.N."/>
        </authorList>
    </citation>
    <scope>NUCLEOTIDE SEQUENCE [LARGE SCALE GENOMIC DNA]</scope>
    <source>
        <strain evidence="2 3">CGMCC 4.3491</strain>
    </source>
</reference>
<accession>A0A1H3SZZ8</accession>
<dbReference type="InterPro" id="IPR039422">
    <property type="entry name" value="MarR/SlyA-like"/>
</dbReference>
<feature type="domain" description="HTH marR-type" evidence="1">
    <location>
        <begin position="36"/>
        <end position="136"/>
    </location>
</feature>
<dbReference type="Gene3D" id="1.10.10.10">
    <property type="entry name" value="Winged helix-like DNA-binding domain superfamily/Winged helix DNA-binding domain"/>
    <property type="match status" value="1"/>
</dbReference>